<evidence type="ECO:0000313" key="2">
    <source>
        <dbReference type="Proteomes" id="UP000198916"/>
    </source>
</evidence>
<protein>
    <submittedName>
        <fullName evidence="1">Uncharacterized protein</fullName>
    </submittedName>
</protein>
<organism evidence="1 2">
    <name type="scientific">Parapedobacter koreensis</name>
    <dbReference type="NCBI Taxonomy" id="332977"/>
    <lineage>
        <taxon>Bacteria</taxon>
        <taxon>Pseudomonadati</taxon>
        <taxon>Bacteroidota</taxon>
        <taxon>Sphingobacteriia</taxon>
        <taxon>Sphingobacteriales</taxon>
        <taxon>Sphingobacteriaceae</taxon>
        <taxon>Parapedobacter</taxon>
    </lineage>
</organism>
<proteinExistence type="predicted"/>
<accession>A0A1H7FFF7</accession>
<keyword evidence="2" id="KW-1185">Reference proteome</keyword>
<gene>
    <name evidence="1" type="ORF">SAMN05421740_101338</name>
</gene>
<evidence type="ECO:0000313" key="1">
    <source>
        <dbReference type="EMBL" id="SEK24913.1"/>
    </source>
</evidence>
<dbReference type="EMBL" id="FNZR01000001">
    <property type="protein sequence ID" value="SEK24913.1"/>
    <property type="molecule type" value="Genomic_DNA"/>
</dbReference>
<dbReference type="Proteomes" id="UP000198916">
    <property type="component" value="Unassembled WGS sequence"/>
</dbReference>
<sequence>MLPIPHLYKYLVVSDRYKQQKPIQVYSITLLSSFHKLLGKCNPDELYKIIEEIQPEIIFEELSPDTFSFVYADDYIPNTIEATAIKKYLRCYSIKHFPVDTYPIYKTDLFFGADEIAKRSAEYVRLWKEQVAMIKQEGHNFLNSDTCSERLDKIRVVEETVLSRINDLKLLREHKSESELHDKRETEMLRNIYNYSKQHLYNKAMFICGAEHREPIKAKIQEYEMEGELKLNWAFYNNL</sequence>
<name>A0A1H7FFF7_9SPHI</name>
<reference evidence="2" key="1">
    <citation type="submission" date="2016-10" db="EMBL/GenBank/DDBJ databases">
        <authorList>
            <person name="Varghese N."/>
            <person name="Submissions S."/>
        </authorList>
    </citation>
    <scope>NUCLEOTIDE SEQUENCE [LARGE SCALE GENOMIC DNA]</scope>
    <source>
        <strain evidence="2">Jip14</strain>
    </source>
</reference>
<dbReference type="STRING" id="332977.SAMN05421740_101338"/>
<dbReference type="AlphaFoldDB" id="A0A1H7FFF7"/>